<keyword evidence="3" id="KW-1185">Reference proteome</keyword>
<evidence type="ECO:0000313" key="2">
    <source>
        <dbReference type="EMBL" id="KAK6512225.1"/>
    </source>
</evidence>
<organism evidence="2 3">
    <name type="scientific">Arthrobotrys musiformis</name>
    <dbReference type="NCBI Taxonomy" id="47236"/>
    <lineage>
        <taxon>Eukaryota</taxon>
        <taxon>Fungi</taxon>
        <taxon>Dikarya</taxon>
        <taxon>Ascomycota</taxon>
        <taxon>Pezizomycotina</taxon>
        <taxon>Orbiliomycetes</taxon>
        <taxon>Orbiliales</taxon>
        <taxon>Orbiliaceae</taxon>
        <taxon>Arthrobotrys</taxon>
    </lineage>
</organism>
<feature type="compositionally biased region" description="Acidic residues" evidence="1">
    <location>
        <begin position="105"/>
        <end position="115"/>
    </location>
</feature>
<evidence type="ECO:0000313" key="3">
    <source>
        <dbReference type="Proteomes" id="UP001370758"/>
    </source>
</evidence>
<feature type="compositionally biased region" description="Basic residues" evidence="1">
    <location>
        <begin position="77"/>
        <end position="86"/>
    </location>
</feature>
<dbReference type="AlphaFoldDB" id="A0AAV9WRV7"/>
<gene>
    <name evidence="2" type="ORF">TWF481_001116</name>
</gene>
<dbReference type="EMBL" id="JAVHJL010000001">
    <property type="protein sequence ID" value="KAK6512225.1"/>
    <property type="molecule type" value="Genomic_DNA"/>
</dbReference>
<accession>A0AAV9WRV7</accession>
<protein>
    <submittedName>
        <fullName evidence="2">Uncharacterized protein</fullName>
    </submittedName>
</protein>
<evidence type="ECO:0000256" key="1">
    <source>
        <dbReference type="SAM" id="MobiDB-lite"/>
    </source>
</evidence>
<sequence>MSRAHPAPDSGPMRELILMQAIINAYNAPLKFDVAAQALGITIKAVSGRYNRLKKKVETAGILHPLSYDLGEDGKPIKRGRGRPPKRANLPVPSKAVPTVVMSNCDDDEDDEDPEMAVANSAAGSSQGAKLVKVEYPSSDGEDSMDG</sequence>
<proteinExistence type="predicted"/>
<comment type="caution">
    <text evidence="2">The sequence shown here is derived from an EMBL/GenBank/DDBJ whole genome shotgun (WGS) entry which is preliminary data.</text>
</comment>
<feature type="region of interest" description="Disordered" evidence="1">
    <location>
        <begin position="71"/>
        <end position="147"/>
    </location>
</feature>
<reference evidence="2 3" key="1">
    <citation type="submission" date="2023-08" db="EMBL/GenBank/DDBJ databases">
        <authorList>
            <person name="Palmer J.M."/>
        </authorList>
    </citation>
    <scope>NUCLEOTIDE SEQUENCE [LARGE SCALE GENOMIC DNA]</scope>
    <source>
        <strain evidence="2 3">TWF481</strain>
    </source>
</reference>
<name>A0AAV9WRV7_9PEZI</name>
<dbReference type="Proteomes" id="UP001370758">
    <property type="component" value="Unassembled WGS sequence"/>
</dbReference>